<dbReference type="PANTHER" id="PTHR43394:SF1">
    <property type="entry name" value="ATP-BINDING CASSETTE SUB-FAMILY B MEMBER 10, MITOCHONDRIAL"/>
    <property type="match status" value="1"/>
</dbReference>
<dbReference type="GO" id="GO:0005524">
    <property type="term" value="F:ATP binding"/>
    <property type="evidence" value="ECO:0007669"/>
    <property type="project" value="UniProtKB-KW"/>
</dbReference>
<dbReference type="PROSITE" id="PS50929">
    <property type="entry name" value="ABC_TM1F"/>
    <property type="match status" value="1"/>
</dbReference>
<feature type="transmembrane region" description="Helical" evidence="8">
    <location>
        <begin position="258"/>
        <end position="282"/>
    </location>
</feature>
<gene>
    <name evidence="11" type="ORF">GTU77_06810</name>
</gene>
<dbReference type="EMBL" id="JAAAMQ010000014">
    <property type="protein sequence ID" value="NBA11924.1"/>
    <property type="molecule type" value="Genomic_DNA"/>
</dbReference>
<dbReference type="AlphaFoldDB" id="A0AAJ3DBC8"/>
<dbReference type="CDD" id="cd03254">
    <property type="entry name" value="ABCC_Glucan_exporter_like"/>
    <property type="match status" value="1"/>
</dbReference>
<dbReference type="InterPro" id="IPR039421">
    <property type="entry name" value="Type_1_exporter"/>
</dbReference>
<dbReference type="SUPFAM" id="SSF90123">
    <property type="entry name" value="ABC transporter transmembrane region"/>
    <property type="match status" value="1"/>
</dbReference>
<keyword evidence="4" id="KW-0547">Nucleotide-binding</keyword>
<dbReference type="SUPFAM" id="SSF52540">
    <property type="entry name" value="P-loop containing nucleoside triphosphate hydrolases"/>
    <property type="match status" value="1"/>
</dbReference>
<evidence type="ECO:0000256" key="8">
    <source>
        <dbReference type="SAM" id="Phobius"/>
    </source>
</evidence>
<dbReference type="InterPro" id="IPR036640">
    <property type="entry name" value="ABC1_TM_sf"/>
</dbReference>
<dbReference type="GO" id="GO:0015421">
    <property type="term" value="F:ABC-type oligopeptide transporter activity"/>
    <property type="evidence" value="ECO:0007669"/>
    <property type="project" value="TreeGrafter"/>
</dbReference>
<dbReference type="PANTHER" id="PTHR43394">
    <property type="entry name" value="ATP-DEPENDENT PERMEASE MDL1, MITOCHONDRIAL"/>
    <property type="match status" value="1"/>
</dbReference>
<comment type="caution">
    <text evidence="11">The sequence shown here is derived from an EMBL/GenBank/DDBJ whole genome shotgun (WGS) entry which is preliminary data.</text>
</comment>
<comment type="subcellular location">
    <subcellularLocation>
        <location evidence="1">Cell membrane</location>
        <topology evidence="1">Multi-pass membrane protein</topology>
    </subcellularLocation>
</comment>
<dbReference type="CDD" id="cd18544">
    <property type="entry name" value="ABC_6TM_TmrA_like"/>
    <property type="match status" value="1"/>
</dbReference>
<dbReference type="RefSeq" id="WP_161691118.1">
    <property type="nucleotide sequence ID" value="NZ_JAAAMQ010000014.1"/>
</dbReference>
<reference evidence="11" key="1">
    <citation type="submission" date="2020-01" db="EMBL/GenBank/DDBJ databases">
        <title>First Reported Case and Whole Genome of Weissella confusa in an Equid.</title>
        <authorList>
            <person name="Little S.V."/>
            <person name="Lawhon S.D."/>
        </authorList>
    </citation>
    <scope>NUCLEOTIDE SEQUENCE</scope>
    <source>
        <strain evidence="11">718955</strain>
    </source>
</reference>
<dbReference type="InterPro" id="IPR017871">
    <property type="entry name" value="ABC_transporter-like_CS"/>
</dbReference>
<feature type="domain" description="ABC transporter" evidence="9">
    <location>
        <begin position="354"/>
        <end position="588"/>
    </location>
</feature>
<evidence type="ECO:0000256" key="6">
    <source>
        <dbReference type="ARBA" id="ARBA00022989"/>
    </source>
</evidence>
<evidence type="ECO:0000256" key="3">
    <source>
        <dbReference type="ARBA" id="ARBA00022692"/>
    </source>
</evidence>
<evidence type="ECO:0000256" key="2">
    <source>
        <dbReference type="ARBA" id="ARBA00022448"/>
    </source>
</evidence>
<dbReference type="SMART" id="SM00382">
    <property type="entry name" value="AAA"/>
    <property type="match status" value="1"/>
</dbReference>
<evidence type="ECO:0000313" key="12">
    <source>
        <dbReference type="Proteomes" id="UP000719917"/>
    </source>
</evidence>
<name>A0AAJ3DBC8_WEICO</name>
<feature type="transmembrane region" description="Helical" evidence="8">
    <location>
        <begin position="151"/>
        <end position="172"/>
    </location>
</feature>
<protein>
    <submittedName>
        <fullName evidence="11">ATP-binding cassette domain-containing protein</fullName>
    </submittedName>
</protein>
<feature type="transmembrane region" description="Helical" evidence="8">
    <location>
        <begin position="178"/>
        <end position="198"/>
    </location>
</feature>
<organism evidence="11 12">
    <name type="scientific">Weissella confusa</name>
    <name type="common">Lactobacillus confusus</name>
    <dbReference type="NCBI Taxonomy" id="1583"/>
    <lineage>
        <taxon>Bacteria</taxon>
        <taxon>Bacillati</taxon>
        <taxon>Bacillota</taxon>
        <taxon>Bacilli</taxon>
        <taxon>Lactobacillales</taxon>
        <taxon>Lactobacillaceae</taxon>
        <taxon>Weissella</taxon>
    </lineage>
</organism>
<evidence type="ECO:0000259" key="10">
    <source>
        <dbReference type="PROSITE" id="PS50929"/>
    </source>
</evidence>
<dbReference type="InterPro" id="IPR027417">
    <property type="entry name" value="P-loop_NTPase"/>
</dbReference>
<dbReference type="InterPro" id="IPR011527">
    <property type="entry name" value="ABC1_TM_dom"/>
</dbReference>
<keyword evidence="5 11" id="KW-0067">ATP-binding</keyword>
<dbReference type="Proteomes" id="UP000719917">
    <property type="component" value="Unassembled WGS sequence"/>
</dbReference>
<keyword evidence="2" id="KW-0813">Transport</keyword>
<dbReference type="InterPro" id="IPR003593">
    <property type="entry name" value="AAA+_ATPase"/>
</dbReference>
<sequence>MDKTESVWTKKMGPREQWRIVRALFGFMQPFAKYFYSALLLAGIISVLNVVMPRVLQDFMNTHLHSTSPQWRILVMFALIYLALTLVKAVIQFFQDYWFMSAAEFMVEAVRMKLYRKLHTLGMRYFDQTPAGSLVSRVTNDTATFESFWQLFLTLTIGLFSIVSAFIAMWLTNVQVTLVTLIFVPLLIGSIWLYQVFATSAYRSMREKISALNAQLAEAITGISVIQQFRQENRIATEFDTTNESYYRSRVRMVKTNSLLLSPMVDLLYGAAIIAVLLMFGWTSERQIVAAGTVYAFLSYVGSFYNPIDAAMDSLSAFQDGIVAGNRILAILADETVEPKQLVNASNVVQDGKVEFKHVSFSYDGQHDVLKNISFVAEPGQTVALVGHTGSGKSSTINAMMRFYEFQSGDILIDDQDIRSLDLANFRREVGLVLQDPYLFYGDVMSNIRMFDETITDAQIEAAATFVHANEFIDKLPNRYHEAVAERGAGFSSGQRQLISFARTIVRNPKILVLDEATADVDTETETIIQSSLAAMRQSRTTIVIAHRLSTIKDADLILVLDKGEIVERGTHNDLLTLGGQYADLYKMQTGTI</sequence>
<dbReference type="PROSITE" id="PS50893">
    <property type="entry name" value="ABC_TRANSPORTER_2"/>
    <property type="match status" value="1"/>
</dbReference>
<evidence type="ECO:0000256" key="7">
    <source>
        <dbReference type="ARBA" id="ARBA00023136"/>
    </source>
</evidence>
<dbReference type="FunFam" id="3.40.50.300:FF:000287">
    <property type="entry name" value="Multidrug ABC transporter ATP-binding protein"/>
    <property type="match status" value="1"/>
</dbReference>
<evidence type="ECO:0000259" key="9">
    <source>
        <dbReference type="PROSITE" id="PS50893"/>
    </source>
</evidence>
<feature type="transmembrane region" description="Helical" evidence="8">
    <location>
        <begin position="73"/>
        <end position="91"/>
    </location>
</feature>
<dbReference type="PROSITE" id="PS00211">
    <property type="entry name" value="ABC_TRANSPORTER_1"/>
    <property type="match status" value="1"/>
</dbReference>
<dbReference type="Pfam" id="PF00005">
    <property type="entry name" value="ABC_tran"/>
    <property type="match status" value="1"/>
</dbReference>
<feature type="transmembrane region" description="Helical" evidence="8">
    <location>
        <begin position="34"/>
        <end position="52"/>
    </location>
</feature>
<dbReference type="Gene3D" id="3.40.50.300">
    <property type="entry name" value="P-loop containing nucleotide triphosphate hydrolases"/>
    <property type="match status" value="1"/>
</dbReference>
<keyword evidence="3 8" id="KW-0812">Transmembrane</keyword>
<keyword evidence="7 8" id="KW-0472">Membrane</keyword>
<dbReference type="InterPro" id="IPR003439">
    <property type="entry name" value="ABC_transporter-like_ATP-bd"/>
</dbReference>
<evidence type="ECO:0000256" key="5">
    <source>
        <dbReference type="ARBA" id="ARBA00022840"/>
    </source>
</evidence>
<feature type="domain" description="ABC transmembrane type-1" evidence="10">
    <location>
        <begin position="38"/>
        <end position="320"/>
    </location>
</feature>
<proteinExistence type="predicted"/>
<evidence type="ECO:0000313" key="11">
    <source>
        <dbReference type="EMBL" id="NBA11924.1"/>
    </source>
</evidence>
<keyword evidence="6 8" id="KW-1133">Transmembrane helix</keyword>
<evidence type="ECO:0000256" key="4">
    <source>
        <dbReference type="ARBA" id="ARBA00022741"/>
    </source>
</evidence>
<dbReference type="GO" id="GO:0016887">
    <property type="term" value="F:ATP hydrolysis activity"/>
    <property type="evidence" value="ECO:0007669"/>
    <property type="project" value="InterPro"/>
</dbReference>
<accession>A0AAJ3DBC8</accession>
<dbReference type="Gene3D" id="1.20.1560.10">
    <property type="entry name" value="ABC transporter type 1, transmembrane domain"/>
    <property type="match status" value="1"/>
</dbReference>
<dbReference type="Pfam" id="PF00664">
    <property type="entry name" value="ABC_membrane"/>
    <property type="match status" value="1"/>
</dbReference>
<evidence type="ECO:0000256" key="1">
    <source>
        <dbReference type="ARBA" id="ARBA00004651"/>
    </source>
</evidence>
<dbReference type="GO" id="GO:0005886">
    <property type="term" value="C:plasma membrane"/>
    <property type="evidence" value="ECO:0007669"/>
    <property type="project" value="UniProtKB-SubCell"/>
</dbReference>